<keyword evidence="2" id="KW-0496">Mitochondrion</keyword>
<accession>A0A2A2KT99</accession>
<dbReference type="InterPro" id="IPR048280">
    <property type="entry name" value="COX6B-like"/>
</dbReference>
<keyword evidence="3" id="KW-1015">Disulfide bond</keyword>
<dbReference type="OrthoDB" id="1107506at2759"/>
<dbReference type="PANTHER" id="PTHR11387">
    <property type="entry name" value="CYTOCHROME C OXIDASE SUBUNIT 6B"/>
    <property type="match status" value="1"/>
</dbReference>
<reference evidence="4 5" key="1">
    <citation type="journal article" date="2017" name="Curr. Biol.">
        <title>Genome architecture and evolution of a unichromosomal asexual nematode.</title>
        <authorList>
            <person name="Fradin H."/>
            <person name="Zegar C."/>
            <person name="Gutwein M."/>
            <person name="Lucas J."/>
            <person name="Kovtun M."/>
            <person name="Corcoran D."/>
            <person name="Baugh L.R."/>
            <person name="Kiontke K."/>
            <person name="Gunsalus K."/>
            <person name="Fitch D.H."/>
            <person name="Piano F."/>
        </authorList>
    </citation>
    <scope>NUCLEOTIDE SEQUENCE [LARGE SCALE GENOMIC DNA]</scope>
    <source>
        <strain evidence="4">PF1309</strain>
    </source>
</reference>
<dbReference type="CDD" id="cd00926">
    <property type="entry name" value="Cyt_c_Oxidase_VIb"/>
    <property type="match status" value="1"/>
</dbReference>
<dbReference type="SUPFAM" id="SSF47694">
    <property type="entry name" value="Cytochrome c oxidase subunit h"/>
    <property type="match status" value="1"/>
</dbReference>
<dbReference type="Gene3D" id="1.10.10.140">
    <property type="entry name" value="Cytochrome c oxidase, subunit VIb"/>
    <property type="match status" value="1"/>
</dbReference>
<evidence type="ECO:0000256" key="3">
    <source>
        <dbReference type="ARBA" id="ARBA00023157"/>
    </source>
</evidence>
<dbReference type="Pfam" id="PF02297">
    <property type="entry name" value="COX6B"/>
    <property type="match status" value="1"/>
</dbReference>
<dbReference type="GO" id="GO:0005739">
    <property type="term" value="C:mitochondrion"/>
    <property type="evidence" value="ECO:0007669"/>
    <property type="project" value="UniProtKB-SubCell"/>
</dbReference>
<comment type="subcellular location">
    <subcellularLocation>
        <location evidence="1">Mitochondrion</location>
    </subcellularLocation>
</comment>
<dbReference type="AlphaFoldDB" id="A0A2A2KT99"/>
<name>A0A2A2KT99_9BILA</name>
<protein>
    <recommendedName>
        <fullName evidence="6">Cytochrome c oxidase subunit</fullName>
    </recommendedName>
</protein>
<dbReference type="Proteomes" id="UP000218231">
    <property type="component" value="Unassembled WGS sequence"/>
</dbReference>
<dbReference type="InterPro" id="IPR036549">
    <property type="entry name" value="CX6/COA6-like_sf"/>
</dbReference>
<organism evidence="4 5">
    <name type="scientific">Diploscapter pachys</name>
    <dbReference type="NCBI Taxonomy" id="2018661"/>
    <lineage>
        <taxon>Eukaryota</taxon>
        <taxon>Metazoa</taxon>
        <taxon>Ecdysozoa</taxon>
        <taxon>Nematoda</taxon>
        <taxon>Chromadorea</taxon>
        <taxon>Rhabditida</taxon>
        <taxon>Rhabditina</taxon>
        <taxon>Rhabditomorpha</taxon>
        <taxon>Rhabditoidea</taxon>
        <taxon>Rhabditidae</taxon>
        <taxon>Diploscapter</taxon>
    </lineage>
</organism>
<evidence type="ECO:0000256" key="1">
    <source>
        <dbReference type="ARBA" id="ARBA00004173"/>
    </source>
</evidence>
<dbReference type="InterPro" id="IPR003213">
    <property type="entry name" value="Cyt_c_oxidase_su6B"/>
</dbReference>
<dbReference type="EMBL" id="LIAE01007783">
    <property type="protein sequence ID" value="PAV77057.1"/>
    <property type="molecule type" value="Genomic_DNA"/>
</dbReference>
<evidence type="ECO:0008006" key="6">
    <source>
        <dbReference type="Google" id="ProtNLM"/>
    </source>
</evidence>
<comment type="caution">
    <text evidence="4">The sequence shown here is derived from an EMBL/GenBank/DDBJ whole genome shotgun (WGS) entry which is preliminary data.</text>
</comment>
<proteinExistence type="predicted"/>
<evidence type="ECO:0000313" key="4">
    <source>
        <dbReference type="EMBL" id="PAV77057.1"/>
    </source>
</evidence>
<sequence length="122" mass="14712">MPADIQVPPSSQQRFTEYIEKNGVSIPHPDSKEWHTKEAEQKAKDRNLFWAAPYDARFPQVRKQRHCFAYYVDYHRCNELMGADYKPCQFFQNVYKDVCPKFWVEKWDELITEGRFPAKFDR</sequence>
<evidence type="ECO:0000313" key="5">
    <source>
        <dbReference type="Proteomes" id="UP000218231"/>
    </source>
</evidence>
<dbReference type="STRING" id="2018661.A0A2A2KT99"/>
<gene>
    <name evidence="4" type="ORF">WR25_06602</name>
</gene>
<dbReference type="GO" id="GO:0045277">
    <property type="term" value="C:respiratory chain complex IV"/>
    <property type="evidence" value="ECO:0007669"/>
    <property type="project" value="InterPro"/>
</dbReference>
<keyword evidence="5" id="KW-1185">Reference proteome</keyword>
<evidence type="ECO:0000256" key="2">
    <source>
        <dbReference type="ARBA" id="ARBA00023128"/>
    </source>
</evidence>